<sequence length="50" mass="5474">MATQDVAIEERPRYGRCLVAKRAFKAGEALVQGEKPFVAVVTDAHLEQAC</sequence>
<evidence type="ECO:0000313" key="1">
    <source>
        <dbReference type="EMBL" id="KAL2911449.1"/>
    </source>
</evidence>
<dbReference type="EMBL" id="JADGIZ020000108">
    <property type="protein sequence ID" value="KAL2911449.1"/>
    <property type="molecule type" value="Genomic_DNA"/>
</dbReference>
<gene>
    <name evidence="1" type="ORF">HK105_209061</name>
</gene>
<name>A0ABR4MW65_9FUNG</name>
<evidence type="ECO:0000313" key="2">
    <source>
        <dbReference type="Proteomes" id="UP001527925"/>
    </source>
</evidence>
<keyword evidence="2" id="KW-1185">Reference proteome</keyword>
<accession>A0ABR4MW65</accession>
<proteinExistence type="predicted"/>
<protein>
    <submittedName>
        <fullName evidence="1">Uncharacterized protein</fullName>
    </submittedName>
</protein>
<dbReference type="Proteomes" id="UP001527925">
    <property type="component" value="Unassembled WGS sequence"/>
</dbReference>
<feature type="non-terminal residue" evidence="1">
    <location>
        <position position="50"/>
    </location>
</feature>
<reference evidence="1 2" key="1">
    <citation type="submission" date="2023-09" db="EMBL/GenBank/DDBJ databases">
        <title>Pangenome analysis of Batrachochytrium dendrobatidis and related Chytrids.</title>
        <authorList>
            <person name="Yacoub M.N."/>
            <person name="Stajich J.E."/>
            <person name="James T.Y."/>
        </authorList>
    </citation>
    <scope>NUCLEOTIDE SEQUENCE [LARGE SCALE GENOMIC DNA]</scope>
    <source>
        <strain evidence="1 2">JEL0888</strain>
    </source>
</reference>
<organism evidence="1 2">
    <name type="scientific">Polyrhizophydium stewartii</name>
    <dbReference type="NCBI Taxonomy" id="2732419"/>
    <lineage>
        <taxon>Eukaryota</taxon>
        <taxon>Fungi</taxon>
        <taxon>Fungi incertae sedis</taxon>
        <taxon>Chytridiomycota</taxon>
        <taxon>Chytridiomycota incertae sedis</taxon>
        <taxon>Chytridiomycetes</taxon>
        <taxon>Rhizophydiales</taxon>
        <taxon>Rhizophydiales incertae sedis</taxon>
        <taxon>Polyrhizophydium</taxon>
    </lineage>
</organism>
<comment type="caution">
    <text evidence="1">The sequence shown here is derived from an EMBL/GenBank/DDBJ whole genome shotgun (WGS) entry which is preliminary data.</text>
</comment>